<feature type="transmembrane region" description="Helical" evidence="1">
    <location>
        <begin position="98"/>
        <end position="116"/>
    </location>
</feature>
<evidence type="ECO:0000256" key="1">
    <source>
        <dbReference type="SAM" id="Phobius"/>
    </source>
</evidence>
<keyword evidence="3" id="KW-1185">Reference proteome</keyword>
<feature type="transmembrane region" description="Helical" evidence="1">
    <location>
        <begin position="72"/>
        <end position="92"/>
    </location>
</feature>
<evidence type="ECO:0000313" key="3">
    <source>
        <dbReference type="Proteomes" id="UP001055429"/>
    </source>
</evidence>
<evidence type="ECO:0000313" key="2">
    <source>
        <dbReference type="EMBL" id="URI15995.1"/>
    </source>
</evidence>
<dbReference type="EMBL" id="CP097649">
    <property type="protein sequence ID" value="URI15995.1"/>
    <property type="molecule type" value="Genomic_DNA"/>
</dbReference>
<feature type="transmembrane region" description="Helical" evidence="1">
    <location>
        <begin position="12"/>
        <end position="35"/>
    </location>
</feature>
<feature type="transmembrane region" description="Helical" evidence="1">
    <location>
        <begin position="41"/>
        <end position="60"/>
    </location>
</feature>
<keyword evidence="1" id="KW-1133">Transmembrane helix</keyword>
<sequence length="123" mass="12926">MAMQRAGDAMGVTLSGLCMIHCLALPLLVSLFPLAGAWAEAAWVHWLFAGMAGPLAAYVLSLPDAEGRRNWSLIGAGALGVALLFLAAAEFPSHEAETPMTIAGGLILASAHIVNWRKRSHAH</sequence>
<dbReference type="Pfam" id="PF03203">
    <property type="entry name" value="MerC"/>
    <property type="match status" value="1"/>
</dbReference>
<dbReference type="RefSeq" id="WP_250202235.1">
    <property type="nucleotide sequence ID" value="NZ_CP097649.1"/>
</dbReference>
<accession>A0ABY4SM41</accession>
<dbReference type="InterPro" id="IPR004891">
    <property type="entry name" value="Mercury-R_MerC"/>
</dbReference>
<keyword evidence="1" id="KW-0472">Membrane</keyword>
<proteinExistence type="predicted"/>
<keyword evidence="1" id="KW-0812">Transmembrane</keyword>
<gene>
    <name evidence="2" type="ORF">M8231_03145</name>
</gene>
<organism evidence="2 3">
    <name type="scientific">Brevundimonas albigilva</name>
    <dbReference type="NCBI Taxonomy" id="1312364"/>
    <lineage>
        <taxon>Bacteria</taxon>
        <taxon>Pseudomonadati</taxon>
        <taxon>Pseudomonadota</taxon>
        <taxon>Alphaproteobacteria</taxon>
        <taxon>Caulobacterales</taxon>
        <taxon>Caulobacteraceae</taxon>
        <taxon>Brevundimonas</taxon>
    </lineage>
</organism>
<dbReference type="Proteomes" id="UP001055429">
    <property type="component" value="Chromosome"/>
</dbReference>
<protein>
    <submittedName>
        <fullName evidence="2">MerC domain-containing protein</fullName>
    </submittedName>
</protein>
<name>A0ABY4SM41_9CAUL</name>
<reference evidence="2" key="1">
    <citation type="submission" date="2022-05" db="EMBL/GenBank/DDBJ databases">
        <title>Brevundimonas albigilva TT17 genome sequence.</title>
        <authorList>
            <person name="Lee K."/>
            <person name="Son H."/>
        </authorList>
    </citation>
    <scope>NUCLEOTIDE SEQUENCE</scope>
    <source>
        <strain evidence="2">TT17</strain>
    </source>
</reference>